<accession>A0A9P5VI08</accession>
<dbReference type="Proteomes" id="UP000696485">
    <property type="component" value="Unassembled WGS sequence"/>
</dbReference>
<dbReference type="InterPro" id="IPR032675">
    <property type="entry name" value="LRR_dom_sf"/>
</dbReference>
<comment type="caution">
    <text evidence="1">The sequence shown here is derived from an EMBL/GenBank/DDBJ whole genome shotgun (WGS) entry which is preliminary data.</text>
</comment>
<dbReference type="Gene3D" id="3.80.10.10">
    <property type="entry name" value="Ribonuclease Inhibitor"/>
    <property type="match status" value="1"/>
</dbReference>
<name>A0A9P5VI08_9FUNG</name>
<evidence type="ECO:0000313" key="1">
    <source>
        <dbReference type="EMBL" id="KAF9325758.1"/>
    </source>
</evidence>
<keyword evidence="2" id="KW-1185">Reference proteome</keyword>
<dbReference type="AlphaFoldDB" id="A0A9P5VI08"/>
<sequence length="305" mass="35035">MTLWRTYHHTESEKTECLAVLQKNMHHVETLNDLHCDRALFTISSETHPGLKEFRLFGHTLSLALAQDVMLACRHLGTLVWVFGFRGMPHEPHAIELAKERELTRTTVETRIKRLDIHSVSTYLETKLLIPLLRRCTNLKCLRFTMNRLDHMGQELAQFKSVIMERCPSLKYLGLLECPIGYFIGEPGSAILSRTTGGLEFVETNIRRWTPPIVQALSDHHSHTLKSIQLTGSARSIPIEYFVQIANSCLHLKTLRCEYVLSLASFRTNGKQLVKFRWNCQGLRQLRVRWGHPPADWPEDIAGSS</sequence>
<evidence type="ECO:0000313" key="2">
    <source>
        <dbReference type="Proteomes" id="UP000696485"/>
    </source>
</evidence>
<dbReference type="EMBL" id="JAAAUY010000876">
    <property type="protein sequence ID" value="KAF9325758.1"/>
    <property type="molecule type" value="Genomic_DNA"/>
</dbReference>
<organism evidence="1 2">
    <name type="scientific">Podila minutissima</name>
    <dbReference type="NCBI Taxonomy" id="64525"/>
    <lineage>
        <taxon>Eukaryota</taxon>
        <taxon>Fungi</taxon>
        <taxon>Fungi incertae sedis</taxon>
        <taxon>Mucoromycota</taxon>
        <taxon>Mortierellomycotina</taxon>
        <taxon>Mortierellomycetes</taxon>
        <taxon>Mortierellales</taxon>
        <taxon>Mortierellaceae</taxon>
        <taxon>Podila</taxon>
    </lineage>
</organism>
<protein>
    <submittedName>
        <fullName evidence="1">Uncharacterized protein</fullName>
    </submittedName>
</protein>
<reference evidence="1" key="1">
    <citation type="journal article" date="2020" name="Fungal Divers.">
        <title>Resolving the Mortierellaceae phylogeny through synthesis of multi-gene phylogenetics and phylogenomics.</title>
        <authorList>
            <person name="Vandepol N."/>
            <person name="Liber J."/>
            <person name="Desiro A."/>
            <person name="Na H."/>
            <person name="Kennedy M."/>
            <person name="Barry K."/>
            <person name="Grigoriev I.V."/>
            <person name="Miller A.N."/>
            <person name="O'Donnell K."/>
            <person name="Stajich J.E."/>
            <person name="Bonito G."/>
        </authorList>
    </citation>
    <scope>NUCLEOTIDE SEQUENCE</scope>
    <source>
        <strain evidence="1">NVP1</strain>
    </source>
</reference>
<proteinExistence type="predicted"/>
<dbReference type="SUPFAM" id="SSF52047">
    <property type="entry name" value="RNI-like"/>
    <property type="match status" value="1"/>
</dbReference>
<gene>
    <name evidence="1" type="ORF">BG006_010768</name>
</gene>